<gene>
    <name evidence="2" type="ORF">NON19_28335</name>
</gene>
<reference evidence="2 3" key="1">
    <citation type="submission" date="2022-06" db="EMBL/GenBank/DDBJ databases">
        <title>Draft genome sequence of type strain Streptomyces rubrisoli DSM 42083.</title>
        <authorList>
            <person name="Duangmal K."/>
            <person name="Klaysubun C."/>
        </authorList>
    </citation>
    <scope>NUCLEOTIDE SEQUENCE [LARGE SCALE GENOMIC DNA]</scope>
    <source>
        <strain evidence="2 3">DSM 42083</strain>
    </source>
</reference>
<organism evidence="2 3">
    <name type="scientific">Streptantibioticus rubrisoli</name>
    <dbReference type="NCBI Taxonomy" id="1387313"/>
    <lineage>
        <taxon>Bacteria</taxon>
        <taxon>Bacillati</taxon>
        <taxon>Actinomycetota</taxon>
        <taxon>Actinomycetes</taxon>
        <taxon>Kitasatosporales</taxon>
        <taxon>Streptomycetaceae</taxon>
        <taxon>Streptantibioticus</taxon>
    </lineage>
</organism>
<name>A0ABT1PKF8_9ACTN</name>
<feature type="region of interest" description="Disordered" evidence="1">
    <location>
        <begin position="239"/>
        <end position="267"/>
    </location>
</feature>
<dbReference type="EMBL" id="JANFNH010000049">
    <property type="protein sequence ID" value="MCQ4045839.1"/>
    <property type="molecule type" value="Genomic_DNA"/>
</dbReference>
<evidence type="ECO:0000313" key="3">
    <source>
        <dbReference type="Proteomes" id="UP001206206"/>
    </source>
</evidence>
<accession>A0ABT1PKF8</accession>
<sequence>MTDETTPPPAGRHDPPHPYTETGLARLMLSHAYQETAGSALGGISPGADSYAQPGEFVENARRLARYAEDVLRWAVVYERERGTSWDDIGEALGSITRQSAHKRFADQVEQWRAPLDEPETVRLNGTAEDPRIPYPASDPEAAAGHLDSWLRDHTAPYDAWARRDQPVSAHLERHTTTSALIITGKYTARLLKDQMVPDPHKQADAADFHADLLERLAREGDAPPEVTEWIAKDRARAQALRATPGHGVPWDAMTSPNDDTDKETSS</sequence>
<keyword evidence="3" id="KW-1185">Reference proteome</keyword>
<comment type="caution">
    <text evidence="2">The sequence shown here is derived from an EMBL/GenBank/DDBJ whole genome shotgun (WGS) entry which is preliminary data.</text>
</comment>
<dbReference type="Proteomes" id="UP001206206">
    <property type="component" value="Unassembled WGS sequence"/>
</dbReference>
<proteinExistence type="predicted"/>
<feature type="region of interest" description="Disordered" evidence="1">
    <location>
        <begin position="1"/>
        <end position="21"/>
    </location>
</feature>
<evidence type="ECO:0000313" key="2">
    <source>
        <dbReference type="EMBL" id="MCQ4045839.1"/>
    </source>
</evidence>
<dbReference type="RefSeq" id="WP_255931988.1">
    <property type="nucleotide sequence ID" value="NZ_JANFNH010000049.1"/>
</dbReference>
<protein>
    <submittedName>
        <fullName evidence="2">Uncharacterized protein</fullName>
    </submittedName>
</protein>
<feature type="compositionally biased region" description="Pro residues" evidence="1">
    <location>
        <begin position="1"/>
        <end position="10"/>
    </location>
</feature>
<evidence type="ECO:0000256" key="1">
    <source>
        <dbReference type="SAM" id="MobiDB-lite"/>
    </source>
</evidence>